<dbReference type="Proteomes" id="UP000001582">
    <property type="component" value="Chromosome"/>
</dbReference>
<accession>A6VBP9</accession>
<dbReference type="SUPFAM" id="SSF46785">
    <property type="entry name" value="Winged helix' DNA-binding domain"/>
    <property type="match status" value="1"/>
</dbReference>
<dbReference type="HOGENOM" id="CLU_124932_1_0_6"/>
<sequence length="133" mass="14610">MAKKAKPKIDWGPMGAFVIPKALMAHPDFRDLSPSALKVLMVLGYQLNGRNNGDLSATHVMLQEWGGMAEATLSKALKELQERNLIVKTRTNYKGRDGARCALYAVTWAPIDECPGKMLESSPTVTAPRKLTL</sequence>
<proteinExistence type="predicted"/>
<dbReference type="InterPro" id="IPR036388">
    <property type="entry name" value="WH-like_DNA-bd_sf"/>
</dbReference>
<dbReference type="AlphaFoldDB" id="A6VBP9"/>
<protein>
    <submittedName>
        <fullName evidence="1">Uncharacterized protein</fullName>
    </submittedName>
</protein>
<reference evidence="1 2" key="1">
    <citation type="submission" date="2007-06" db="EMBL/GenBank/DDBJ databases">
        <authorList>
            <person name="Dodson R.J."/>
            <person name="Harkins D."/>
            <person name="Paulsen I.T."/>
        </authorList>
    </citation>
    <scope>NUCLEOTIDE SEQUENCE [LARGE SCALE GENOMIC DNA]</scope>
    <source>
        <strain evidence="1 2">PA7</strain>
    </source>
</reference>
<evidence type="ECO:0000313" key="2">
    <source>
        <dbReference type="Proteomes" id="UP000001582"/>
    </source>
</evidence>
<organism evidence="1 2">
    <name type="scientific">Pseudomonas paraeruginosa (strain DSM 24068 / PA7)</name>
    <name type="common">Pseudomonas aeruginosa (strain PA7)</name>
    <dbReference type="NCBI Taxonomy" id="381754"/>
    <lineage>
        <taxon>Bacteria</taxon>
        <taxon>Pseudomonadati</taxon>
        <taxon>Pseudomonadota</taxon>
        <taxon>Gammaproteobacteria</taxon>
        <taxon>Pseudomonadales</taxon>
        <taxon>Pseudomonadaceae</taxon>
        <taxon>Pseudomonas</taxon>
        <taxon>Pseudomonas paraeruginosa</taxon>
    </lineage>
</organism>
<name>A6VBP9_PSEP7</name>
<dbReference type="RefSeq" id="WP_012077282.1">
    <property type="nucleotide sequence ID" value="NC_009656.1"/>
</dbReference>
<reference evidence="1 2" key="2">
    <citation type="journal article" date="2010" name="PLoS ONE">
        <title>Complete genome sequence of the multiresistant taxonomic outlier Pseudomonas aeruginosa PA7.</title>
        <authorList>
            <person name="Roy P.H."/>
            <person name="Tetu S.G."/>
            <person name="Larouche A."/>
            <person name="Elbourne L."/>
            <person name="Tremblay S."/>
            <person name="Ren Q."/>
            <person name="Dodson R."/>
            <person name="Harkins D."/>
            <person name="Shay R."/>
            <person name="Watkins K."/>
            <person name="Mahamoud Y."/>
            <person name="Paulsen I.T."/>
        </authorList>
    </citation>
    <scope>NUCLEOTIDE SEQUENCE [LARGE SCALE GENOMIC DNA]</scope>
    <source>
        <strain evidence="1 2">PA7</strain>
    </source>
</reference>
<evidence type="ECO:0000313" key="1">
    <source>
        <dbReference type="EMBL" id="ABR83895.1"/>
    </source>
</evidence>
<gene>
    <name evidence="1" type="ordered locus">PSPA7_5148</name>
</gene>
<dbReference type="Gene3D" id="1.10.10.10">
    <property type="entry name" value="Winged helix-like DNA-binding domain superfamily/Winged helix DNA-binding domain"/>
    <property type="match status" value="1"/>
</dbReference>
<dbReference type="KEGG" id="pap:PSPA7_5148"/>
<dbReference type="EMBL" id="CP000744">
    <property type="protein sequence ID" value="ABR83895.1"/>
    <property type="molecule type" value="Genomic_DNA"/>
</dbReference>
<dbReference type="InterPro" id="IPR036390">
    <property type="entry name" value="WH_DNA-bd_sf"/>
</dbReference>